<dbReference type="PANTHER" id="PTHR42039:SF1">
    <property type="entry name" value="PUTATIVE (AFU_ORTHOLOGUE AFUA_3G02940)-RELATED"/>
    <property type="match status" value="1"/>
</dbReference>
<dbReference type="InterPro" id="IPR038903">
    <property type="entry name" value="Allergen_Asp_f_4"/>
</dbReference>
<name>A0A9P9D731_9HYPO</name>
<feature type="chain" id="PRO_5040233616" description="Allergen Asp f 4" evidence="1">
    <location>
        <begin position="18"/>
        <end position="242"/>
    </location>
</feature>
<dbReference type="GO" id="GO:0019863">
    <property type="term" value="F:IgE binding"/>
    <property type="evidence" value="ECO:0007669"/>
    <property type="project" value="InterPro"/>
</dbReference>
<accession>A0A9P9D731</accession>
<dbReference type="Pfam" id="PF25312">
    <property type="entry name" value="Allergen_Asp_f_4"/>
    <property type="match status" value="1"/>
</dbReference>
<dbReference type="AlphaFoldDB" id="A0A9P9D731"/>
<comment type="caution">
    <text evidence="2">The sequence shown here is derived from an EMBL/GenBank/DDBJ whole genome shotgun (WGS) entry which is preliminary data.</text>
</comment>
<keyword evidence="1" id="KW-0732">Signal</keyword>
<reference evidence="2" key="1">
    <citation type="journal article" date="2021" name="Nat. Commun.">
        <title>Genetic determinants of endophytism in the Arabidopsis root mycobiome.</title>
        <authorList>
            <person name="Mesny F."/>
            <person name="Miyauchi S."/>
            <person name="Thiergart T."/>
            <person name="Pickel B."/>
            <person name="Atanasova L."/>
            <person name="Karlsson M."/>
            <person name="Huettel B."/>
            <person name="Barry K.W."/>
            <person name="Haridas S."/>
            <person name="Chen C."/>
            <person name="Bauer D."/>
            <person name="Andreopoulos W."/>
            <person name="Pangilinan J."/>
            <person name="LaButti K."/>
            <person name="Riley R."/>
            <person name="Lipzen A."/>
            <person name="Clum A."/>
            <person name="Drula E."/>
            <person name="Henrissat B."/>
            <person name="Kohler A."/>
            <person name="Grigoriev I.V."/>
            <person name="Martin F.M."/>
            <person name="Hacquard S."/>
        </authorList>
    </citation>
    <scope>NUCLEOTIDE SEQUENCE</scope>
    <source>
        <strain evidence="2">MPI-CAGE-AT-0147</strain>
    </source>
</reference>
<dbReference type="OrthoDB" id="118256at2759"/>
<sequence>MIFIFLPLCALLSATLAVSAGTSSDFSSITTYRDFCPDSTSKRATVEEITYEGNTGTDEDYGCNIIAISKSITHEYKYTATFNNAVAQDQACVCFNKIGPNKTGSDDGINGSWQGNQAISFTLPASGIEVVAFDDNSQGGCVCTVGTQVATTSMGQFAGTWLEFDFGNESNNKWSGADASCLAAAANDLETPALKVCGSGICSTINSDGSGENAYVKGMEAEDGVGLNLPPGEVHLTVTVGE</sequence>
<organism evidence="2 3">
    <name type="scientific">Dactylonectria macrodidyma</name>
    <dbReference type="NCBI Taxonomy" id="307937"/>
    <lineage>
        <taxon>Eukaryota</taxon>
        <taxon>Fungi</taxon>
        <taxon>Dikarya</taxon>
        <taxon>Ascomycota</taxon>
        <taxon>Pezizomycotina</taxon>
        <taxon>Sordariomycetes</taxon>
        <taxon>Hypocreomycetidae</taxon>
        <taxon>Hypocreales</taxon>
        <taxon>Nectriaceae</taxon>
        <taxon>Dactylonectria</taxon>
    </lineage>
</organism>
<evidence type="ECO:0000313" key="2">
    <source>
        <dbReference type="EMBL" id="KAH7113576.1"/>
    </source>
</evidence>
<keyword evidence="3" id="KW-1185">Reference proteome</keyword>
<proteinExistence type="predicted"/>
<evidence type="ECO:0000256" key="1">
    <source>
        <dbReference type="SAM" id="SignalP"/>
    </source>
</evidence>
<evidence type="ECO:0000313" key="3">
    <source>
        <dbReference type="Proteomes" id="UP000738349"/>
    </source>
</evidence>
<dbReference type="EMBL" id="JAGMUV010000034">
    <property type="protein sequence ID" value="KAH7113576.1"/>
    <property type="molecule type" value="Genomic_DNA"/>
</dbReference>
<evidence type="ECO:0008006" key="4">
    <source>
        <dbReference type="Google" id="ProtNLM"/>
    </source>
</evidence>
<dbReference type="Proteomes" id="UP000738349">
    <property type="component" value="Unassembled WGS sequence"/>
</dbReference>
<gene>
    <name evidence="2" type="ORF">EDB81DRAFT_824572</name>
</gene>
<dbReference type="GO" id="GO:0005576">
    <property type="term" value="C:extracellular region"/>
    <property type="evidence" value="ECO:0007669"/>
    <property type="project" value="InterPro"/>
</dbReference>
<dbReference type="PANTHER" id="PTHR42039">
    <property type="entry name" value="PUTATIVE (AFU_ORTHOLOGUE AFUA_3G02940)-RELATED"/>
    <property type="match status" value="1"/>
</dbReference>
<feature type="signal peptide" evidence="1">
    <location>
        <begin position="1"/>
        <end position="17"/>
    </location>
</feature>
<protein>
    <recommendedName>
        <fullName evidence="4">Allergen Asp f 4</fullName>
    </recommendedName>
</protein>